<name>A0ABN9KW70_9NEOB</name>
<evidence type="ECO:0000313" key="2">
    <source>
        <dbReference type="EMBL" id="CAJ0926624.1"/>
    </source>
</evidence>
<dbReference type="InterPro" id="IPR031570">
    <property type="entry name" value="NBEA/BDCP_DUF4704"/>
</dbReference>
<gene>
    <name evidence="2" type="ORF">RIMI_LOCUS2831204</name>
</gene>
<reference evidence="2" key="1">
    <citation type="submission" date="2023-07" db="EMBL/GenBank/DDBJ databases">
        <authorList>
            <person name="Stuckert A."/>
        </authorList>
    </citation>
    <scope>NUCLEOTIDE SEQUENCE</scope>
</reference>
<feature type="domain" description="DUF4704" evidence="1">
    <location>
        <begin position="20"/>
        <end position="59"/>
    </location>
</feature>
<comment type="caution">
    <text evidence="2">The sequence shown here is derived from an EMBL/GenBank/DDBJ whole genome shotgun (WGS) entry which is preliminary data.</text>
</comment>
<sequence length="66" mass="7051">MDAASDNKAPQAPDLNPVEMDVKAVITHSIQSAMHSIGGVQVLFPLFAQLDYKQYGSDNIDTSVCG</sequence>
<dbReference type="Pfam" id="PF15787">
    <property type="entry name" value="DUF4704"/>
    <property type="match status" value="1"/>
</dbReference>
<proteinExistence type="predicted"/>
<evidence type="ECO:0000259" key="1">
    <source>
        <dbReference type="Pfam" id="PF15787"/>
    </source>
</evidence>
<protein>
    <recommendedName>
        <fullName evidence="1">DUF4704 domain-containing protein</fullName>
    </recommendedName>
</protein>
<dbReference type="Proteomes" id="UP001176940">
    <property type="component" value="Unassembled WGS sequence"/>
</dbReference>
<dbReference type="EMBL" id="CAUEEQ010004091">
    <property type="protein sequence ID" value="CAJ0926624.1"/>
    <property type="molecule type" value="Genomic_DNA"/>
</dbReference>
<organism evidence="2 3">
    <name type="scientific">Ranitomeya imitator</name>
    <name type="common">mimic poison frog</name>
    <dbReference type="NCBI Taxonomy" id="111125"/>
    <lineage>
        <taxon>Eukaryota</taxon>
        <taxon>Metazoa</taxon>
        <taxon>Chordata</taxon>
        <taxon>Craniata</taxon>
        <taxon>Vertebrata</taxon>
        <taxon>Euteleostomi</taxon>
        <taxon>Amphibia</taxon>
        <taxon>Batrachia</taxon>
        <taxon>Anura</taxon>
        <taxon>Neobatrachia</taxon>
        <taxon>Hyloidea</taxon>
        <taxon>Dendrobatidae</taxon>
        <taxon>Dendrobatinae</taxon>
        <taxon>Ranitomeya</taxon>
    </lineage>
</organism>
<evidence type="ECO:0000313" key="3">
    <source>
        <dbReference type="Proteomes" id="UP001176940"/>
    </source>
</evidence>
<accession>A0ABN9KW70</accession>
<keyword evidence="3" id="KW-1185">Reference proteome</keyword>